<feature type="transmembrane region" description="Helical" evidence="6">
    <location>
        <begin position="150"/>
        <end position="169"/>
    </location>
</feature>
<dbReference type="PIRSF" id="PIRSF006483">
    <property type="entry name" value="Membrane_protein_YitT"/>
    <property type="match status" value="1"/>
</dbReference>
<feature type="transmembrane region" description="Helical" evidence="6">
    <location>
        <begin position="61"/>
        <end position="87"/>
    </location>
</feature>
<dbReference type="InterPro" id="IPR015867">
    <property type="entry name" value="N-reg_PII/ATP_PRibTrfase_C"/>
</dbReference>
<dbReference type="EMBL" id="CVRQ01000012">
    <property type="protein sequence ID" value="CRL34694.1"/>
    <property type="molecule type" value="Genomic_DNA"/>
</dbReference>
<comment type="subcellular location">
    <subcellularLocation>
        <location evidence="1">Cell membrane</location>
        <topology evidence="1">Multi-pass membrane protein</topology>
    </subcellularLocation>
</comment>
<gene>
    <name evidence="8" type="ORF">T1815_09011</name>
</gene>
<evidence type="ECO:0000259" key="7">
    <source>
        <dbReference type="Pfam" id="PF10035"/>
    </source>
</evidence>
<evidence type="ECO:0000256" key="5">
    <source>
        <dbReference type="ARBA" id="ARBA00023136"/>
    </source>
</evidence>
<sequence length="281" mass="30954">MLKQIKNFLIMTLSITIMAIGVYYFKFPNNFTFGGVTGAAVVFAKITPLSASMFSTIVNMLLLVVGFFFLGKGFAIKTTYATILLSVELLVLEKLDPLTHPLSNEPMLELIFAIALPAIASALLFYVGASSGGTDVIAMIVKKYAHVENIGMALFLTDLVMIIIACFVFDIKTALYSFVGLVVKSFMIDAIIENIMLRKSIMLICDDKDVICNYIINVLGKSATYVEARGAYTGERNYIVFSTLTKKQAIELRSFIHQNKLHAFMSVMSTSEVFGKGFSSL</sequence>
<feature type="transmembrane region" description="Helical" evidence="6">
    <location>
        <begin position="7"/>
        <end position="25"/>
    </location>
</feature>
<reference evidence="9" key="1">
    <citation type="submission" date="2015-05" db="EMBL/GenBank/DDBJ databases">
        <authorList>
            <consortium name="Pathogen Informatics"/>
        </authorList>
    </citation>
    <scope>NUCLEOTIDE SEQUENCE [LARGE SCALE GENOMIC DNA]</scope>
    <source>
        <strain evidence="9">T1-815</strain>
    </source>
</reference>
<keyword evidence="2" id="KW-1003">Cell membrane</keyword>
<feature type="transmembrane region" description="Helical" evidence="6">
    <location>
        <begin position="107"/>
        <end position="129"/>
    </location>
</feature>
<evidence type="ECO:0000313" key="8">
    <source>
        <dbReference type="EMBL" id="CRL34694.1"/>
    </source>
</evidence>
<protein>
    <recommendedName>
        <fullName evidence="7">DUF2179 domain-containing protein</fullName>
    </recommendedName>
</protein>
<organism evidence="8 9">
    <name type="scientific">Agathobacter rectalis</name>
    <dbReference type="NCBI Taxonomy" id="39491"/>
    <lineage>
        <taxon>Bacteria</taxon>
        <taxon>Bacillati</taxon>
        <taxon>Bacillota</taxon>
        <taxon>Clostridia</taxon>
        <taxon>Lachnospirales</taxon>
        <taxon>Lachnospiraceae</taxon>
        <taxon>Agathobacter</taxon>
    </lineage>
</organism>
<dbReference type="Proteomes" id="UP000049472">
    <property type="component" value="Unassembled WGS sequence"/>
</dbReference>
<dbReference type="Pfam" id="PF02588">
    <property type="entry name" value="YitT_membrane"/>
    <property type="match status" value="1"/>
</dbReference>
<keyword evidence="4 6" id="KW-1133">Transmembrane helix</keyword>
<dbReference type="GO" id="GO:0005886">
    <property type="term" value="C:plasma membrane"/>
    <property type="evidence" value="ECO:0007669"/>
    <property type="project" value="UniProtKB-SubCell"/>
</dbReference>
<keyword evidence="5 6" id="KW-0472">Membrane</keyword>
<dbReference type="PANTHER" id="PTHR33545">
    <property type="entry name" value="UPF0750 MEMBRANE PROTEIN YITT-RELATED"/>
    <property type="match status" value="1"/>
</dbReference>
<evidence type="ECO:0000256" key="6">
    <source>
        <dbReference type="SAM" id="Phobius"/>
    </source>
</evidence>
<keyword evidence="3 6" id="KW-0812">Transmembrane</keyword>
<evidence type="ECO:0000313" key="9">
    <source>
        <dbReference type="Proteomes" id="UP000049472"/>
    </source>
</evidence>
<dbReference type="InterPro" id="IPR051461">
    <property type="entry name" value="UPF0750_membrane"/>
</dbReference>
<dbReference type="InterPro" id="IPR019264">
    <property type="entry name" value="DUF2179"/>
</dbReference>
<dbReference type="InterPro" id="IPR003740">
    <property type="entry name" value="YitT"/>
</dbReference>
<evidence type="ECO:0000256" key="3">
    <source>
        <dbReference type="ARBA" id="ARBA00022692"/>
    </source>
</evidence>
<name>A0A0M6WHA3_9FIRM</name>
<dbReference type="Gene3D" id="3.30.70.120">
    <property type="match status" value="1"/>
</dbReference>
<dbReference type="PANTHER" id="PTHR33545:SF9">
    <property type="entry name" value="UPF0750 MEMBRANE PROTEIN YITE"/>
    <property type="match status" value="1"/>
</dbReference>
<dbReference type="RefSeq" id="WP_055061294.1">
    <property type="nucleotide sequence ID" value="NZ_CVRQ01000012.1"/>
</dbReference>
<feature type="transmembrane region" description="Helical" evidence="6">
    <location>
        <begin position="175"/>
        <end position="192"/>
    </location>
</feature>
<evidence type="ECO:0000256" key="2">
    <source>
        <dbReference type="ARBA" id="ARBA00022475"/>
    </source>
</evidence>
<dbReference type="Pfam" id="PF10035">
    <property type="entry name" value="DUF2179"/>
    <property type="match status" value="1"/>
</dbReference>
<keyword evidence="9" id="KW-1185">Reference proteome</keyword>
<accession>A0A0M6WHA3</accession>
<evidence type="ECO:0000256" key="1">
    <source>
        <dbReference type="ARBA" id="ARBA00004651"/>
    </source>
</evidence>
<feature type="domain" description="DUF2179" evidence="7">
    <location>
        <begin position="222"/>
        <end position="275"/>
    </location>
</feature>
<proteinExistence type="predicted"/>
<evidence type="ECO:0000256" key="4">
    <source>
        <dbReference type="ARBA" id="ARBA00022989"/>
    </source>
</evidence>
<dbReference type="AlphaFoldDB" id="A0A0M6WHA3"/>